<dbReference type="GO" id="GO:0016020">
    <property type="term" value="C:membrane"/>
    <property type="evidence" value="ECO:0007669"/>
    <property type="project" value="UniProtKB-SubCell"/>
</dbReference>
<keyword evidence="4" id="KW-0812">Transmembrane</keyword>
<keyword evidence="2" id="KW-0175">Coiled coil</keyword>
<evidence type="ECO:0000259" key="5">
    <source>
        <dbReference type="SMART" id="SM00244"/>
    </source>
</evidence>
<dbReference type="InterPro" id="IPR036013">
    <property type="entry name" value="Band_7/SPFH_dom_sf"/>
</dbReference>
<dbReference type="InterPro" id="IPR000163">
    <property type="entry name" value="Prohibitin"/>
</dbReference>
<dbReference type="GO" id="GO:0006508">
    <property type="term" value="P:proteolysis"/>
    <property type="evidence" value="ECO:0007669"/>
    <property type="project" value="UniProtKB-KW"/>
</dbReference>
<dbReference type="Gene3D" id="3.30.479.30">
    <property type="entry name" value="Band 7 domain"/>
    <property type="match status" value="1"/>
</dbReference>
<evidence type="ECO:0000256" key="2">
    <source>
        <dbReference type="SAM" id="Coils"/>
    </source>
</evidence>
<keyword evidence="4" id="KW-1133">Transmembrane helix</keyword>
<name>A0A381EAM1_9GAMM</name>
<keyword evidence="6" id="KW-0645">Protease</keyword>
<dbReference type="InterPro" id="IPR001107">
    <property type="entry name" value="Band_7"/>
</dbReference>
<evidence type="ECO:0000256" key="1">
    <source>
        <dbReference type="ARBA" id="ARBA00004167"/>
    </source>
</evidence>
<keyword evidence="6" id="KW-0378">Hydrolase</keyword>
<feature type="region of interest" description="Disordered" evidence="3">
    <location>
        <begin position="1"/>
        <end position="24"/>
    </location>
</feature>
<dbReference type="SUPFAM" id="SSF117892">
    <property type="entry name" value="Band 7/SPFH domain"/>
    <property type="match status" value="1"/>
</dbReference>
<dbReference type="Pfam" id="PF01145">
    <property type="entry name" value="Band_7"/>
    <property type="match status" value="1"/>
</dbReference>
<evidence type="ECO:0000313" key="6">
    <source>
        <dbReference type="EMBL" id="SUX24078.1"/>
    </source>
</evidence>
<dbReference type="GO" id="GO:0008233">
    <property type="term" value="F:peptidase activity"/>
    <property type="evidence" value="ECO:0007669"/>
    <property type="project" value="UniProtKB-KW"/>
</dbReference>
<sequence length="319" mass="35626">MTRRQQNTAPITPEGTPVNTNNSLPPKKSRAPLFILFFSAAIVFILLLMSGGSMYTVDQGERGVVLHYGEVSKVAEPGLHFKMPYIDRVVRIPVRTTTGSMKDVFAYSSDQQPAHITLSVTFSIAEDGVEALYTQFGKTENLYELAITPIVKQELKTVFGQFTAIRSVQHREELNNRSKDAIVNALAKYPYLRIASVQIENVDFSDAYEQTIEDRMKAEVEVERYKQNLERERIEAQIAATRAQGLADAQIKAAEAEAKAIELRSKAEADSINTKGEALRKNPEIIRLMQAERWNGVLPRTMLPGGTVPMLALPAEEQQ</sequence>
<keyword evidence="7" id="KW-1185">Reference proteome</keyword>
<dbReference type="PANTHER" id="PTHR42911:SF2">
    <property type="entry name" value="PROHIBITIN FAMILY PROTEIN"/>
    <property type="match status" value="1"/>
</dbReference>
<dbReference type="SMART" id="SM00244">
    <property type="entry name" value="PHB"/>
    <property type="match status" value="1"/>
</dbReference>
<evidence type="ECO:0000256" key="3">
    <source>
        <dbReference type="SAM" id="MobiDB-lite"/>
    </source>
</evidence>
<organism evidence="6 7">
    <name type="scientific">Cardiobacterium valvarum</name>
    <dbReference type="NCBI Taxonomy" id="194702"/>
    <lineage>
        <taxon>Bacteria</taxon>
        <taxon>Pseudomonadati</taxon>
        <taxon>Pseudomonadota</taxon>
        <taxon>Gammaproteobacteria</taxon>
        <taxon>Cardiobacteriales</taxon>
        <taxon>Cardiobacteriaceae</taxon>
        <taxon>Cardiobacterium</taxon>
    </lineage>
</organism>
<dbReference type="Proteomes" id="UP000254572">
    <property type="component" value="Unassembled WGS sequence"/>
</dbReference>
<gene>
    <name evidence="6" type="primary">qmcA_2</name>
    <name evidence="6" type="ORF">NCTC13294_01683</name>
</gene>
<proteinExistence type="predicted"/>
<keyword evidence="4" id="KW-0472">Membrane</keyword>
<comment type="subcellular location">
    <subcellularLocation>
        <location evidence="1">Membrane</location>
        <topology evidence="1">Single-pass membrane protein</topology>
    </subcellularLocation>
</comment>
<dbReference type="AlphaFoldDB" id="A0A381EAM1"/>
<evidence type="ECO:0000256" key="4">
    <source>
        <dbReference type="SAM" id="Phobius"/>
    </source>
</evidence>
<reference evidence="6 7" key="1">
    <citation type="submission" date="2018-06" db="EMBL/GenBank/DDBJ databases">
        <authorList>
            <consortium name="Pathogen Informatics"/>
            <person name="Doyle S."/>
        </authorList>
    </citation>
    <scope>NUCLEOTIDE SEQUENCE [LARGE SCALE GENOMIC DNA]</scope>
    <source>
        <strain evidence="6 7">NCTC13294</strain>
    </source>
</reference>
<evidence type="ECO:0000313" key="7">
    <source>
        <dbReference type="Proteomes" id="UP000254572"/>
    </source>
</evidence>
<feature type="coiled-coil region" evidence="2">
    <location>
        <begin position="208"/>
        <end position="266"/>
    </location>
</feature>
<feature type="transmembrane region" description="Helical" evidence="4">
    <location>
        <begin position="33"/>
        <end position="55"/>
    </location>
</feature>
<dbReference type="PANTHER" id="PTHR42911">
    <property type="entry name" value="MODULATOR OF FTSH PROTEASE HFLC"/>
    <property type="match status" value="1"/>
</dbReference>
<dbReference type="CDD" id="cd03401">
    <property type="entry name" value="SPFH_prohibitin"/>
    <property type="match status" value="1"/>
</dbReference>
<dbReference type="RefSeq" id="WP_245951078.1">
    <property type="nucleotide sequence ID" value="NZ_UFUW01000001.1"/>
</dbReference>
<dbReference type="EMBL" id="UFUW01000001">
    <property type="protein sequence ID" value="SUX24078.1"/>
    <property type="molecule type" value="Genomic_DNA"/>
</dbReference>
<accession>A0A381EAM1</accession>
<protein>
    <submittedName>
        <fullName evidence="6">FtsH protease regulator HflC</fullName>
    </submittedName>
</protein>
<feature type="domain" description="Band 7" evidence="5">
    <location>
        <begin position="52"/>
        <end position="216"/>
    </location>
</feature>
<feature type="compositionally biased region" description="Polar residues" evidence="3">
    <location>
        <begin position="1"/>
        <end position="10"/>
    </location>
</feature>